<dbReference type="AlphaFoldDB" id="F7ZI96"/>
<evidence type="ECO:0000313" key="1">
    <source>
        <dbReference type="EMBL" id="AEI96232.1"/>
    </source>
</evidence>
<dbReference type="HOGENOM" id="CLU_1814376_0_0_5"/>
<reference evidence="1 2" key="1">
    <citation type="journal article" date="2011" name="BMC Genomics">
        <title>Comparative genome analysis and genome-guided physiological analysis of Roseobacter litoralis.</title>
        <authorList>
            <person name="Kalhoefer D."/>
            <person name="Thole S."/>
            <person name="Voget S."/>
            <person name="Lehmann R."/>
            <person name="Liesegang H."/>
            <person name="Wollher A."/>
            <person name="Daniel R."/>
            <person name="Simon M."/>
            <person name="Brinkhoff T."/>
        </authorList>
    </citation>
    <scope>NUCLEOTIDE SEQUENCE [LARGE SCALE GENOMIC DNA]</scope>
    <source>
        <strain evidence="2">ATCC 49566 / DSM 6996 / JCM 21268 / NBRC 15278 / OCh 149</strain>
    </source>
</reference>
<dbReference type="KEGG" id="rli:RLO149_c043360"/>
<name>F7ZI96_ROSLO</name>
<evidence type="ECO:0000313" key="2">
    <source>
        <dbReference type="Proteomes" id="UP000001353"/>
    </source>
</evidence>
<proteinExistence type="predicted"/>
<accession>F7ZI96</accession>
<organism evidence="1 2">
    <name type="scientific">Roseobacter litoralis (strain ATCC 49566 / DSM 6996 / JCM 21268 / NBRC 15278 / OCh 149)</name>
    <dbReference type="NCBI Taxonomy" id="391595"/>
    <lineage>
        <taxon>Bacteria</taxon>
        <taxon>Pseudomonadati</taxon>
        <taxon>Pseudomonadota</taxon>
        <taxon>Alphaproteobacteria</taxon>
        <taxon>Rhodobacterales</taxon>
        <taxon>Roseobacteraceae</taxon>
        <taxon>Roseobacter</taxon>
    </lineage>
</organism>
<keyword evidence="2" id="KW-1185">Reference proteome</keyword>
<gene>
    <name evidence="1" type="ordered locus">RLO149_c043360</name>
</gene>
<dbReference type="Proteomes" id="UP000001353">
    <property type="component" value="Chromosome"/>
</dbReference>
<dbReference type="EMBL" id="CP002623">
    <property type="protein sequence ID" value="AEI96232.1"/>
    <property type="molecule type" value="Genomic_DNA"/>
</dbReference>
<protein>
    <submittedName>
        <fullName evidence="1">Uncharacterized protein</fullName>
    </submittedName>
</protein>
<sequence>MASEVSMKGNLTGQSLQRTLPSFYSFPLILKASDFLTMAFALSVLMQTGHWVSLRTRLPPLASRSKPKPLIRGCVWTVYTEGRCEAHCAIVNPIPILGLLHWKHSLKETKARLSKNQEAACRGRSLYSYVDAPLISRLGNCL</sequence>